<dbReference type="RefSeq" id="WP_013680252.1">
    <property type="nucleotide sequence ID" value="NC_015315.1"/>
</dbReference>
<evidence type="ECO:0000256" key="2">
    <source>
        <dbReference type="NCBIfam" id="TIGR00021"/>
    </source>
</evidence>
<dbReference type="AlphaFoldDB" id="F2L1R1"/>
<dbReference type="PANTHER" id="PTHR11934:SF0">
    <property type="entry name" value="RIBOSE-5-PHOSPHATE ISOMERASE"/>
    <property type="match status" value="1"/>
</dbReference>
<keyword evidence="4" id="KW-1185">Reference proteome</keyword>
<dbReference type="NCBIfam" id="TIGR00021">
    <property type="entry name" value="rpiA"/>
    <property type="match status" value="1"/>
</dbReference>
<dbReference type="SUPFAM" id="SSF75445">
    <property type="entry name" value="D-ribose-5-phosphate isomerase (RpiA), lid domain"/>
    <property type="match status" value="1"/>
</dbReference>
<dbReference type="Pfam" id="PF06026">
    <property type="entry name" value="Rib_5-P_isom_A"/>
    <property type="match status" value="1"/>
</dbReference>
<dbReference type="PANTHER" id="PTHR11934">
    <property type="entry name" value="RIBOSE-5-PHOSPHATE ISOMERASE"/>
    <property type="match status" value="1"/>
</dbReference>
<evidence type="ECO:0000313" key="3">
    <source>
        <dbReference type="EMBL" id="AEA12917.1"/>
    </source>
</evidence>
<dbReference type="GO" id="GO:0009052">
    <property type="term" value="P:pentose-phosphate shunt, non-oxidative branch"/>
    <property type="evidence" value="ECO:0007669"/>
    <property type="project" value="InterPro"/>
</dbReference>
<dbReference type="GO" id="GO:0006014">
    <property type="term" value="P:D-ribose metabolic process"/>
    <property type="evidence" value="ECO:0007669"/>
    <property type="project" value="TreeGrafter"/>
</dbReference>
<dbReference type="GeneID" id="10360970"/>
<name>F2L1R1_THEU7</name>
<reference evidence="3 4" key="1">
    <citation type="journal article" date="2011" name="J. Bacteriol.">
        <title>Complete genome sequence of the thermoacidophilic crenarchaeon Thermoproteus uzoniensis 768-20.</title>
        <authorList>
            <person name="Mardanov A.V."/>
            <person name="Gumerov V.M."/>
            <person name="Beletsky A.V."/>
            <person name="Prokofeva M.I."/>
            <person name="Bonch-Osmolovskaya E.A."/>
            <person name="Ravin N.V."/>
            <person name="Skryabin K.G."/>
        </authorList>
    </citation>
    <scope>NUCLEOTIDE SEQUENCE [LARGE SCALE GENOMIC DNA]</scope>
    <source>
        <strain evidence="3 4">768-20</strain>
    </source>
</reference>
<dbReference type="STRING" id="999630.TUZN_1444"/>
<dbReference type="GO" id="GO:0005829">
    <property type="term" value="C:cytosol"/>
    <property type="evidence" value="ECO:0007669"/>
    <property type="project" value="TreeGrafter"/>
</dbReference>
<evidence type="ECO:0000313" key="4">
    <source>
        <dbReference type="Proteomes" id="UP000008138"/>
    </source>
</evidence>
<dbReference type="KEGG" id="tuz:TUZN_1444"/>
<gene>
    <name evidence="3" type="ordered locus">TUZN_1444</name>
</gene>
<keyword evidence="1 3" id="KW-0413">Isomerase</keyword>
<dbReference type="OrthoDB" id="19013at2157"/>
<dbReference type="GO" id="GO:0004751">
    <property type="term" value="F:ribose-5-phosphate isomerase activity"/>
    <property type="evidence" value="ECO:0007669"/>
    <property type="project" value="UniProtKB-UniRule"/>
</dbReference>
<dbReference type="CDD" id="cd01398">
    <property type="entry name" value="RPI_A"/>
    <property type="match status" value="1"/>
</dbReference>
<proteinExistence type="predicted"/>
<protein>
    <recommendedName>
        <fullName evidence="2">Ribose 5-phosphate isomerase A</fullName>
        <ecNumber evidence="2">5.3.1.6</ecNumber>
    </recommendedName>
</protein>
<dbReference type="EC" id="5.3.1.6" evidence="2"/>
<dbReference type="HOGENOM" id="CLU_056590_1_1_2"/>
<dbReference type="eggNOG" id="arCOG01122">
    <property type="taxonomic scope" value="Archaea"/>
</dbReference>
<dbReference type="InterPro" id="IPR037171">
    <property type="entry name" value="NagB/RpiA_transferase-like"/>
</dbReference>
<dbReference type="InterPro" id="IPR004788">
    <property type="entry name" value="Ribose5P_isomerase_type_A"/>
</dbReference>
<dbReference type="Gene3D" id="3.40.50.1360">
    <property type="match status" value="1"/>
</dbReference>
<dbReference type="Proteomes" id="UP000008138">
    <property type="component" value="Chromosome"/>
</dbReference>
<organism evidence="3 4">
    <name type="scientific">Thermoproteus uzoniensis (strain 768-20)</name>
    <dbReference type="NCBI Taxonomy" id="999630"/>
    <lineage>
        <taxon>Archaea</taxon>
        <taxon>Thermoproteota</taxon>
        <taxon>Thermoprotei</taxon>
        <taxon>Thermoproteales</taxon>
        <taxon>Thermoproteaceae</taxon>
        <taxon>Thermoproteus</taxon>
    </lineage>
</organism>
<evidence type="ECO:0000256" key="1">
    <source>
        <dbReference type="ARBA" id="ARBA00023235"/>
    </source>
</evidence>
<sequence length="226" mass="24380">MKELLARKAVEFVRDGSVVGLGSGSTAKAFIEELSRAVAEKGIRVTLVATSIDSELKALEVGLGPYLVPPWAVDSIDLAVDGADEISRDRMFIKGGGGAMVREKVVDYRASTLVIIAEAHKLVDRLPSNRPIPIEVLPAAWRLVARDVERRWGGKTELRACKCGGKLGPLISDNGNFILDWVPPGPAYPELEDELKAIPGVVDTGLFAKRRDAVILLADERGVFAL</sequence>
<accession>F2L1R1</accession>
<dbReference type="NCBIfam" id="NF001924">
    <property type="entry name" value="PRK00702.1"/>
    <property type="match status" value="1"/>
</dbReference>
<dbReference type="EMBL" id="CP002590">
    <property type="protein sequence ID" value="AEA12917.1"/>
    <property type="molecule type" value="Genomic_DNA"/>
</dbReference>
<dbReference type="SUPFAM" id="SSF100950">
    <property type="entry name" value="NagB/RpiA/CoA transferase-like"/>
    <property type="match status" value="1"/>
</dbReference>
<reference key="2">
    <citation type="submission" date="2011-03" db="EMBL/GenBank/DDBJ databases">
        <title>Complete genome sequence of the thermoacidophilic crenarchaeon Thermoproteus uzoniensis 768-20.</title>
        <authorList>
            <person name="Mardanov A.V."/>
            <person name="Gumerov V.M."/>
            <person name="Beletsky A.V."/>
            <person name="Prokofeva M.I."/>
            <person name="Bonch-Osmolovskaya E.A."/>
            <person name="Ravin N.V."/>
            <person name="Skryabin K.G."/>
        </authorList>
    </citation>
    <scope>NUCLEOTIDE SEQUENCE</scope>
    <source>
        <strain>768-20</strain>
    </source>
</reference>
<dbReference type="Gene3D" id="3.30.70.260">
    <property type="match status" value="1"/>
</dbReference>